<evidence type="ECO:0000256" key="6">
    <source>
        <dbReference type="ARBA" id="ARBA00023022"/>
    </source>
</evidence>
<feature type="disulfide bond" evidence="9">
    <location>
        <begin position="92"/>
        <end position="112"/>
    </location>
</feature>
<comment type="caution">
    <text evidence="10">The sequence shown here is derived from an EMBL/GenBank/DDBJ whole genome shotgun (WGS) entry which is preliminary data.</text>
</comment>
<feature type="disulfide bond" evidence="9">
    <location>
        <begin position="102"/>
        <end position="108"/>
    </location>
</feature>
<feature type="disulfide bond" evidence="9">
    <location>
        <begin position="54"/>
        <end position="137"/>
    </location>
</feature>
<dbReference type="GO" id="GO:0042742">
    <property type="term" value="P:defense response to bacterium"/>
    <property type="evidence" value="ECO:0007669"/>
    <property type="project" value="UniProtKB-KW"/>
</dbReference>
<keyword evidence="11" id="KW-1185">Reference proteome</keyword>
<dbReference type="Proteomes" id="UP000593567">
    <property type="component" value="Unassembled WGS sequence"/>
</dbReference>
<dbReference type="OrthoDB" id="6337871at2759"/>
<sequence>MIFIICFKDFIQLWFIIKRLLFQSHYINMRNKCLSFALLCLTFGTIGAQVDEKCLSCLRQYENGPRNSCSHNFITKTSCGIYKISEPFWVACGRPGYSWGHCTTDSKCSADCLNAYFRRYASRCANMLKKPVSELTCADYVRLHHGPDGCGMSASLRHSRAITSCLWPANMFSS</sequence>
<keyword evidence="4" id="KW-0081">Bacteriolytic enzyme</keyword>
<dbReference type="SUPFAM" id="SSF53955">
    <property type="entry name" value="Lysozyme-like"/>
    <property type="match status" value="1"/>
</dbReference>
<comment type="catalytic activity">
    <reaction evidence="1">
        <text>Hydrolysis of (1-&gt;4)-beta-linkages between N-acetylmuramic acid and N-acetyl-D-glucosamine residues in a peptidoglycan and between N-acetyl-D-glucosamine residues in chitodextrins.</text>
        <dbReference type="EC" id="3.2.1.17"/>
    </reaction>
</comment>
<evidence type="ECO:0000256" key="4">
    <source>
        <dbReference type="ARBA" id="ARBA00022638"/>
    </source>
</evidence>
<evidence type="ECO:0000256" key="1">
    <source>
        <dbReference type="ARBA" id="ARBA00000632"/>
    </source>
</evidence>
<dbReference type="PROSITE" id="PS51909">
    <property type="entry name" value="LYSOZYME_I"/>
    <property type="match status" value="1"/>
</dbReference>
<dbReference type="InterPro" id="IPR008597">
    <property type="entry name" value="Invert_lysozyme"/>
</dbReference>
<evidence type="ECO:0000313" key="11">
    <source>
        <dbReference type="Proteomes" id="UP000593567"/>
    </source>
</evidence>
<protein>
    <recommendedName>
        <fullName evidence="2">lysozyme</fullName>
        <ecNumber evidence="2">3.2.1.17</ecNumber>
    </recommendedName>
</protein>
<keyword evidence="7 9" id="KW-1015">Disulfide bond</keyword>
<dbReference type="AlphaFoldDB" id="A0A7J7K4K4"/>
<evidence type="ECO:0000256" key="5">
    <source>
        <dbReference type="ARBA" id="ARBA00022801"/>
    </source>
</evidence>
<evidence type="ECO:0000256" key="9">
    <source>
        <dbReference type="PIRSR" id="PIRSR608597-3"/>
    </source>
</evidence>
<keyword evidence="8" id="KW-0326">Glycosidase</keyword>
<reference evidence="10" key="1">
    <citation type="submission" date="2020-06" db="EMBL/GenBank/DDBJ databases">
        <title>Draft genome of Bugula neritina, a colonial animal packing powerful symbionts and potential medicines.</title>
        <authorList>
            <person name="Rayko M."/>
        </authorList>
    </citation>
    <scope>NUCLEOTIDE SEQUENCE [LARGE SCALE GENOMIC DNA]</scope>
    <source>
        <strain evidence="10">Kwan_BN1</strain>
    </source>
</reference>
<evidence type="ECO:0000313" key="10">
    <source>
        <dbReference type="EMBL" id="KAF6033113.1"/>
    </source>
</evidence>
<gene>
    <name evidence="10" type="ORF">EB796_008543</name>
</gene>
<evidence type="ECO:0000256" key="2">
    <source>
        <dbReference type="ARBA" id="ARBA00012732"/>
    </source>
</evidence>
<dbReference type="GO" id="GO:0031640">
    <property type="term" value="P:killing of cells of another organism"/>
    <property type="evidence" value="ECO:0007669"/>
    <property type="project" value="UniProtKB-KW"/>
</dbReference>
<accession>A0A7J7K4K4</accession>
<name>A0A7J7K4K4_BUGNE</name>
<keyword evidence="6" id="KW-0044">Antibiotic</keyword>
<dbReference type="GO" id="GO:0003796">
    <property type="term" value="F:lysozyme activity"/>
    <property type="evidence" value="ECO:0007669"/>
    <property type="project" value="UniProtKB-EC"/>
</dbReference>
<evidence type="ECO:0000256" key="7">
    <source>
        <dbReference type="ARBA" id="ARBA00023157"/>
    </source>
</evidence>
<dbReference type="PANTHER" id="PTHR11195:SF13">
    <property type="entry name" value="INVERTEBRATE-TYPE LYSOZYME 2-RELATED"/>
    <property type="match status" value="1"/>
</dbReference>
<keyword evidence="5" id="KW-0378">Hydrolase</keyword>
<evidence type="ECO:0000256" key="8">
    <source>
        <dbReference type="ARBA" id="ARBA00023295"/>
    </source>
</evidence>
<keyword evidence="3" id="KW-0929">Antimicrobial</keyword>
<dbReference type="InterPro" id="IPR023346">
    <property type="entry name" value="Lysozyme-like_dom_sf"/>
</dbReference>
<dbReference type="PANTHER" id="PTHR11195">
    <property type="entry name" value="DESTABILASE-RELATED"/>
    <property type="match status" value="1"/>
</dbReference>
<dbReference type="Pfam" id="PF05497">
    <property type="entry name" value="Destabilase"/>
    <property type="match status" value="1"/>
</dbReference>
<dbReference type="Gene3D" id="1.10.530.10">
    <property type="match status" value="1"/>
</dbReference>
<dbReference type="EC" id="3.2.1.17" evidence="2"/>
<proteinExistence type="predicted"/>
<organism evidence="10 11">
    <name type="scientific">Bugula neritina</name>
    <name type="common">Brown bryozoan</name>
    <name type="synonym">Sertularia neritina</name>
    <dbReference type="NCBI Taxonomy" id="10212"/>
    <lineage>
        <taxon>Eukaryota</taxon>
        <taxon>Metazoa</taxon>
        <taxon>Spiralia</taxon>
        <taxon>Lophotrochozoa</taxon>
        <taxon>Bryozoa</taxon>
        <taxon>Gymnolaemata</taxon>
        <taxon>Cheilostomatida</taxon>
        <taxon>Flustrina</taxon>
        <taxon>Buguloidea</taxon>
        <taxon>Bugulidae</taxon>
        <taxon>Bugula</taxon>
    </lineage>
</organism>
<dbReference type="EMBL" id="VXIV02001454">
    <property type="protein sequence ID" value="KAF6033113.1"/>
    <property type="molecule type" value="Genomic_DNA"/>
</dbReference>
<evidence type="ECO:0000256" key="3">
    <source>
        <dbReference type="ARBA" id="ARBA00022529"/>
    </source>
</evidence>